<dbReference type="RefSeq" id="YP_010796956.1">
    <property type="nucleotide sequence ID" value="NC_076111.1"/>
</dbReference>
<sequence>MDTRWKHPFSAILAGPSNCGKSYFIKNVLDNAKHTLSVMPENIVWCYSCWQPLYKELLCKYPFINFVEGLPDAFDDDSLFPTNKVNMIIIDDLMNSACESDEIEKAFTKYVHHRNLSIMYIVQNVFCQGKKSRTINLNTKYMVLFKNPRDKLQIATLARQMYPGKAQFFLEAFEDATKRPYGYLVVDLNASTPEAYRLRTGLFPPDWPAVYTLKRTTAGYKKR</sequence>
<keyword evidence="2" id="KW-1185">Reference proteome</keyword>
<organism evidence="1 2">
    <name type="scientific">Terrapene box turtle adintovirus</name>
    <dbReference type="NCBI Taxonomy" id="2597808"/>
    <lineage>
        <taxon>Viruses</taxon>
        <taxon>Varidnaviria</taxon>
        <taxon>Bamfordvirae</taxon>
        <taxon>Preplasmiviricota</taxon>
        <taxon>Polisuviricotina</taxon>
        <taxon>Polintoviricetes</taxon>
        <taxon>Amphintovirales</taxon>
        <taxon>Eupolintoviridae</taxon>
        <taxon>Betadintovirus</taxon>
        <taxon>Betadintovirus terrapene</taxon>
    </lineage>
</organism>
<name>A0A5H3CKT6_9VIRU</name>
<reference evidence="1" key="1">
    <citation type="journal article" date="2019" name="J. ISSAAS">
        <title>Identification of 'Missing Link' Families of Small DNA Tumor Viruses.</title>
        <authorList>
            <person name="Welch N.L."/>
            <person name="Tisza M.J."/>
            <person name="Belford A."/>
            <person name="Pastrana D.V."/>
            <person name="Pang Y.-Y.S."/>
            <person name="Schiller J.T."/>
            <person name="An P."/>
            <person name="Cantalupo P.G."/>
            <person name="Pipas J.M."/>
            <person name="Koda S."/>
            <person name="Subramaniam K."/>
            <person name="Waltzek T.B."/>
            <person name="Bian C."/>
            <person name="Shi Q."/>
            <person name="Ruan Z."/>
            <person name="Ng T.F.-F."/>
            <person name="Starrett G.J."/>
            <person name="Buck C.B."/>
        </authorList>
    </citation>
    <scope>NUCLEOTIDE SEQUENCE</scope>
    <source>
        <strain evidence="1">5272</strain>
    </source>
</reference>
<dbReference type="KEGG" id="vg:80534641"/>
<reference evidence="1" key="2">
    <citation type="submission" date="2019-07" db="EMBL/GenBank/DDBJ databases">
        <authorList>
            <person name="Buck C."/>
            <person name="Tisza M."/>
        </authorList>
    </citation>
    <scope>NUCLEOTIDE SEQUENCE</scope>
    <source>
        <strain evidence="1">5272</strain>
    </source>
</reference>
<evidence type="ECO:0000313" key="2">
    <source>
        <dbReference type="Proteomes" id="UP000683171"/>
    </source>
</evidence>
<evidence type="ECO:0000313" key="1">
    <source>
        <dbReference type="EMBL" id="DAC80300.1"/>
    </source>
</evidence>
<protein>
    <submittedName>
        <fullName evidence="1">FtsK</fullName>
    </submittedName>
</protein>
<dbReference type="EMBL" id="BK010890">
    <property type="protein sequence ID" value="DAC80300.1"/>
    <property type="molecule type" value="Genomic_DNA"/>
</dbReference>
<proteinExistence type="predicted"/>
<accession>A0A5H3CKT6</accession>
<dbReference type="Proteomes" id="UP000683171">
    <property type="component" value="Segment"/>
</dbReference>
<dbReference type="GeneID" id="80534641"/>